<reference evidence="5" key="1">
    <citation type="submission" date="2013-05" db="EMBL/GenBank/DDBJ databases">
        <title>The Genome sequence of Mucor circinelloides f. circinelloides 1006PhL.</title>
        <authorList>
            <consortium name="The Broad Institute Genomics Platform"/>
            <person name="Cuomo C."/>
            <person name="Earl A."/>
            <person name="Findley K."/>
            <person name="Lee S.C."/>
            <person name="Walker B."/>
            <person name="Young S."/>
            <person name="Zeng Q."/>
            <person name="Gargeya S."/>
            <person name="Fitzgerald M."/>
            <person name="Haas B."/>
            <person name="Abouelleil A."/>
            <person name="Allen A.W."/>
            <person name="Alvarado L."/>
            <person name="Arachchi H.M."/>
            <person name="Berlin A.M."/>
            <person name="Chapman S.B."/>
            <person name="Gainer-Dewar J."/>
            <person name="Goldberg J."/>
            <person name="Griggs A."/>
            <person name="Gujja S."/>
            <person name="Hansen M."/>
            <person name="Howarth C."/>
            <person name="Imamovic A."/>
            <person name="Ireland A."/>
            <person name="Larimer J."/>
            <person name="McCowan C."/>
            <person name="Murphy C."/>
            <person name="Pearson M."/>
            <person name="Poon T.W."/>
            <person name="Priest M."/>
            <person name="Roberts A."/>
            <person name="Saif S."/>
            <person name="Shea T."/>
            <person name="Sisk P."/>
            <person name="Sykes S."/>
            <person name="Wortman J."/>
            <person name="Nusbaum C."/>
            <person name="Birren B."/>
        </authorList>
    </citation>
    <scope>NUCLEOTIDE SEQUENCE [LARGE SCALE GENOMIC DNA]</scope>
    <source>
        <strain evidence="5">1006PhL</strain>
    </source>
</reference>
<comment type="function">
    <text evidence="1">Involved in endocytosis.</text>
</comment>
<evidence type="ECO:0000313" key="5">
    <source>
        <dbReference type="Proteomes" id="UP000014254"/>
    </source>
</evidence>
<dbReference type="InterPro" id="IPR011990">
    <property type="entry name" value="TPR-like_helical_dom_sf"/>
</dbReference>
<dbReference type="Pfam" id="PF14559">
    <property type="entry name" value="TPR_19"/>
    <property type="match status" value="1"/>
</dbReference>
<feature type="compositionally biased region" description="Acidic residues" evidence="3">
    <location>
        <begin position="559"/>
        <end position="573"/>
    </location>
</feature>
<dbReference type="Pfam" id="PF13176">
    <property type="entry name" value="TPR_7"/>
    <property type="match status" value="1"/>
</dbReference>
<proteinExistence type="inferred from homology"/>
<comment type="similarity">
    <text evidence="2">Belongs to the YPP1 family.</text>
</comment>
<feature type="compositionally biased region" description="Basic and acidic residues" evidence="3">
    <location>
        <begin position="919"/>
        <end position="933"/>
    </location>
</feature>
<evidence type="ECO:0000256" key="1">
    <source>
        <dbReference type="ARBA" id="ARBA00002550"/>
    </source>
</evidence>
<accession>S2JVV8</accession>
<dbReference type="OMA" id="WIVFRHY"/>
<dbReference type="SUPFAM" id="SSF48452">
    <property type="entry name" value="TPR-like"/>
    <property type="match status" value="2"/>
</dbReference>
<dbReference type="PANTHER" id="PTHR23083">
    <property type="entry name" value="TETRATRICOPEPTIDE REPEAT PROTEIN, TPR"/>
    <property type="match status" value="1"/>
</dbReference>
<protein>
    <recommendedName>
        <fullName evidence="6">TPR-like protein</fullName>
    </recommendedName>
</protein>
<dbReference type="VEuPathDB" id="FungiDB:HMPREF1544_06329"/>
<feature type="compositionally biased region" description="Low complexity" evidence="3">
    <location>
        <begin position="1008"/>
        <end position="1029"/>
    </location>
</feature>
<dbReference type="Proteomes" id="UP000014254">
    <property type="component" value="Unassembled WGS sequence"/>
</dbReference>
<evidence type="ECO:0000313" key="4">
    <source>
        <dbReference type="EMBL" id="EPB86903.1"/>
    </source>
</evidence>
<sequence length="1282" mass="146025">MENPKALQTFIDLEVARCNERWIDIPELARRYKKYHPYESVLEFTARMEAEFILLVRQIRQEIVAADSNVTDLPSSASSPASTTAASSPTTSSPATRKWGNRQIVNTIGSSSNLSNSSTAVGTTSIVKRNYPEESDVFYQLDDPSSISLAPRLLPSQVQLILVRLLDVIQRQIKSGELETPDDWQAQFSKIILARIYYETGRYDKALEWLQHLALRLEDVEAGYGLVLLVQARVIKGVCFENQENFTEALDCYLGALKVAEQHPDEQNKSLSFWLEECLYRSVLLQLRKKGPVKQTLKLMRTYLHYCCTQWPSDWRIHKRWIVFRHYIRYLTRAYQKGVYVPATPEDEYTSPASPVLSPSRSVFSETGDTTLFERSAAALDETIQLMTQFRSLLTVFANTYHKKNPVDLSHRALELSNLLVAAHDTVGWGPIDYMRRTLRYLYRTRKFTFNSLCTTRHIFYLLLKLGEVQEAKLALLQYLELLNVPHILDKDQSALSLAEQQQNMDSSDDEDEDTYLEGISETIQNRLDYIVHQSMTSTNKNLLFWEDRLKMLQGTRDPEEEEDELYSSDDSDPPPAPQRMPQKKAPIGSYESDMEFDVVKVIIAASHQLYGQHYKQGQEASALSDIAVALMEESEHLKKKKASQWRLLMVQSRRVRGSSYGLYAMQCHDEKKRSIYMAESIASLKRASELDSRSWQTFYELGLQQAMMGDMVSAASSAKRSIKLRGDFIPSWHLLSLIQSSRQFHALPKSLQLMQAALGYHMNMIENFDNEEDPDLVLTLDTEEGQEFFDRAEAYMKLRMSQLYFLEIIEGPEAAIKAYPDLFSMYAKLSQKMNLAVSIADIAEKPTHSRKASMSNHSQRQDGGNSVRSRANSRTNISSVHSFNSLFDNNEDRESLNSSNFALPSPQQPLNDDELSLDDDHNSSNLHEDSDFMRSSTLLKVEEEEEDPIEPLMEEEQVIVEEKKGGRRHRKSINLSRQFDDPLLSFPIANKPKKEKKEKREPKPPKKLLSTKSLFRSSSPMASSKTPSLDSTPSDNRKDASDDATKLSETAYSSFTSNNSSNVKGAIIKPSLSNQNSSSYFSTLQEHLSTANQESSLQLPAKSTPVTKDAYFTRREKQWQWILIKIWIMASATYTQTQRFEEAFKAISEADQLTCGLDADVWHQIGTIAATVSNSSKKGAQQQERSLDAFKRALSINPHHVAAHTALASMYIALGQFELAEQLLEKTTKGLGWNQTEAWYLLSKVYRHQENLLDAKNSLIYALKLSDTNPIESLDVLPRFV</sequence>
<feature type="region of interest" description="Disordered" evidence="3">
    <location>
        <begin position="556"/>
        <end position="586"/>
    </location>
</feature>
<dbReference type="Gene3D" id="1.25.40.10">
    <property type="entry name" value="Tetratricopeptide repeat domain"/>
    <property type="match status" value="3"/>
</dbReference>
<feature type="compositionally biased region" description="Polar residues" evidence="3">
    <location>
        <begin position="853"/>
        <end position="889"/>
    </location>
</feature>
<name>S2JVV8_MUCC1</name>
<dbReference type="PANTHER" id="PTHR23083:SF464">
    <property type="entry name" value="TETRATRICOPEPTIDE REPEAT DOMAIN 7, ISOFORM A"/>
    <property type="match status" value="1"/>
</dbReference>
<organism evidence="4 5">
    <name type="scientific">Mucor circinelloides f. circinelloides (strain 1006PhL)</name>
    <name type="common">Mucormycosis agent</name>
    <name type="synonym">Calyptromyces circinelloides</name>
    <dbReference type="NCBI Taxonomy" id="1220926"/>
    <lineage>
        <taxon>Eukaryota</taxon>
        <taxon>Fungi</taxon>
        <taxon>Fungi incertae sedis</taxon>
        <taxon>Mucoromycota</taxon>
        <taxon>Mucoromycotina</taxon>
        <taxon>Mucoromycetes</taxon>
        <taxon>Mucorales</taxon>
        <taxon>Mucorineae</taxon>
        <taxon>Mucoraceae</taxon>
        <taxon>Mucor</taxon>
    </lineage>
</organism>
<dbReference type="STRING" id="1220926.S2JVV8"/>
<dbReference type="InterPro" id="IPR051722">
    <property type="entry name" value="Endocytosis_PI4K-reg_protein"/>
</dbReference>
<dbReference type="SMART" id="SM00028">
    <property type="entry name" value="TPR"/>
    <property type="match status" value="4"/>
</dbReference>
<evidence type="ECO:0008006" key="6">
    <source>
        <dbReference type="Google" id="ProtNLM"/>
    </source>
</evidence>
<feature type="region of interest" description="Disordered" evidence="3">
    <location>
        <begin position="70"/>
        <end position="99"/>
    </location>
</feature>
<keyword evidence="5" id="KW-1185">Reference proteome</keyword>
<feature type="compositionally biased region" description="Basic and acidic residues" evidence="3">
    <location>
        <begin position="1036"/>
        <end position="1045"/>
    </location>
</feature>
<dbReference type="InParanoid" id="S2JVV8"/>
<feature type="compositionally biased region" description="Acidic residues" evidence="3">
    <location>
        <begin position="943"/>
        <end position="960"/>
    </location>
</feature>
<feature type="region of interest" description="Disordered" evidence="3">
    <location>
        <begin position="848"/>
        <end position="1045"/>
    </location>
</feature>
<evidence type="ECO:0000256" key="3">
    <source>
        <dbReference type="SAM" id="MobiDB-lite"/>
    </source>
</evidence>
<dbReference type="OrthoDB" id="29013at2759"/>
<dbReference type="EMBL" id="KE123979">
    <property type="protein sequence ID" value="EPB86903.1"/>
    <property type="molecule type" value="Genomic_DNA"/>
</dbReference>
<gene>
    <name evidence="4" type="ORF">HMPREF1544_06329</name>
</gene>
<evidence type="ECO:0000256" key="2">
    <source>
        <dbReference type="ARBA" id="ARBA00038251"/>
    </source>
</evidence>
<feature type="compositionally biased region" description="Low complexity" evidence="3">
    <location>
        <begin position="74"/>
        <end position="96"/>
    </location>
</feature>
<dbReference type="InterPro" id="IPR019734">
    <property type="entry name" value="TPR_rpt"/>
</dbReference>
<dbReference type="eggNOG" id="KOG4162">
    <property type="taxonomic scope" value="Eukaryota"/>
</dbReference>